<dbReference type="Pfam" id="PF00892">
    <property type="entry name" value="EamA"/>
    <property type="match status" value="2"/>
</dbReference>
<evidence type="ECO:0000256" key="1">
    <source>
        <dbReference type="ARBA" id="ARBA00004141"/>
    </source>
</evidence>
<evidence type="ECO:0000256" key="4">
    <source>
        <dbReference type="ARBA" id="ARBA00023136"/>
    </source>
</evidence>
<feature type="domain" description="EamA" evidence="6">
    <location>
        <begin position="8"/>
        <end position="139"/>
    </location>
</feature>
<dbReference type="RefSeq" id="WP_034832947.1">
    <property type="nucleotide sequence ID" value="NZ_JOKH01000001.1"/>
</dbReference>
<feature type="transmembrane region" description="Helical" evidence="5">
    <location>
        <begin position="147"/>
        <end position="167"/>
    </location>
</feature>
<organism evidence="7 8">
    <name type="scientific">Endozoicomonas numazuensis</name>
    <dbReference type="NCBI Taxonomy" id="1137799"/>
    <lineage>
        <taxon>Bacteria</taxon>
        <taxon>Pseudomonadati</taxon>
        <taxon>Pseudomonadota</taxon>
        <taxon>Gammaproteobacteria</taxon>
        <taxon>Oceanospirillales</taxon>
        <taxon>Endozoicomonadaceae</taxon>
        <taxon>Endozoicomonas</taxon>
    </lineage>
</organism>
<evidence type="ECO:0000313" key="7">
    <source>
        <dbReference type="EMBL" id="KEQ19239.1"/>
    </source>
</evidence>
<keyword evidence="4 5" id="KW-0472">Membrane</keyword>
<feature type="domain" description="EamA" evidence="6">
    <location>
        <begin position="148"/>
        <end position="277"/>
    </location>
</feature>
<dbReference type="PANTHER" id="PTHR22911:SF6">
    <property type="entry name" value="SOLUTE CARRIER FAMILY 35 MEMBER G1"/>
    <property type="match status" value="1"/>
</dbReference>
<dbReference type="AlphaFoldDB" id="A0A081NLB6"/>
<feature type="transmembrane region" description="Helical" evidence="5">
    <location>
        <begin position="179"/>
        <end position="199"/>
    </location>
</feature>
<dbReference type="EMBL" id="JOKH01000001">
    <property type="protein sequence ID" value="KEQ19239.1"/>
    <property type="molecule type" value="Genomic_DNA"/>
</dbReference>
<keyword evidence="3 5" id="KW-1133">Transmembrane helix</keyword>
<feature type="transmembrane region" description="Helical" evidence="5">
    <location>
        <begin position="68"/>
        <end position="86"/>
    </location>
</feature>
<accession>A0A081NLB6</accession>
<evidence type="ECO:0000256" key="2">
    <source>
        <dbReference type="ARBA" id="ARBA00022692"/>
    </source>
</evidence>
<feature type="transmembrane region" description="Helical" evidence="5">
    <location>
        <begin position="36"/>
        <end position="56"/>
    </location>
</feature>
<dbReference type="SUPFAM" id="SSF103481">
    <property type="entry name" value="Multidrug resistance efflux transporter EmrE"/>
    <property type="match status" value="2"/>
</dbReference>
<evidence type="ECO:0000256" key="3">
    <source>
        <dbReference type="ARBA" id="ARBA00022989"/>
    </source>
</evidence>
<protein>
    <recommendedName>
        <fullName evidence="6">EamA domain-containing protein</fullName>
    </recommendedName>
</protein>
<keyword evidence="8" id="KW-1185">Reference proteome</keyword>
<name>A0A081NLB6_9GAMM</name>
<gene>
    <name evidence="7" type="ORF">GZ78_04430</name>
</gene>
<dbReference type="GO" id="GO:0016020">
    <property type="term" value="C:membrane"/>
    <property type="evidence" value="ECO:0007669"/>
    <property type="project" value="UniProtKB-SubCell"/>
</dbReference>
<keyword evidence="2 5" id="KW-0812">Transmembrane</keyword>
<reference evidence="7 8" key="1">
    <citation type="submission" date="2014-06" db="EMBL/GenBank/DDBJ databases">
        <title>Whole Genome Sequences of Three Symbiotic Endozoicomonas Bacteria.</title>
        <authorList>
            <person name="Neave M.J."/>
            <person name="Apprill A."/>
            <person name="Voolstra C.R."/>
        </authorList>
    </citation>
    <scope>NUCLEOTIDE SEQUENCE [LARGE SCALE GENOMIC DNA]</scope>
    <source>
        <strain evidence="7 8">DSM 25634</strain>
    </source>
</reference>
<dbReference type="InterPro" id="IPR000620">
    <property type="entry name" value="EamA_dom"/>
</dbReference>
<dbReference type="Proteomes" id="UP000028073">
    <property type="component" value="Unassembled WGS sequence"/>
</dbReference>
<feature type="transmembrane region" description="Helical" evidence="5">
    <location>
        <begin position="205"/>
        <end position="224"/>
    </location>
</feature>
<dbReference type="InterPro" id="IPR037185">
    <property type="entry name" value="EmrE-like"/>
</dbReference>
<evidence type="ECO:0000259" key="6">
    <source>
        <dbReference type="Pfam" id="PF00892"/>
    </source>
</evidence>
<feature type="transmembrane region" description="Helical" evidence="5">
    <location>
        <begin position="236"/>
        <end position="255"/>
    </location>
</feature>
<sequence length="302" mass="33137">MQTENIPKGVTYALATAIVASTAGAASKLISGDVPVPVIVLAQYFICLLLMLPWLLKRSASSLKTERLGAHLVRGITGWLCFYAYYQALAYIPLVEATLLRNTGPLFVPLVVWLWLKFKVPGKSWGPMLLGFAGVLLILKPDFEGISIWHIVGLTSGLFLAFSMVGTRALSSTEPSSRIMFFYFLISFLCSLPMAFLSWKVIPLWTLPYLLYVGASICITMWLYTQAYTWARASVVAPVNYCGVVFAGLLGWWGWGHIPDTLAFVGMALVVAAGLLSIFVNSRPQKETAPLASDEQKRPSAT</sequence>
<proteinExistence type="predicted"/>
<feature type="transmembrane region" description="Helical" evidence="5">
    <location>
        <begin position="261"/>
        <end position="280"/>
    </location>
</feature>
<evidence type="ECO:0000313" key="8">
    <source>
        <dbReference type="Proteomes" id="UP000028073"/>
    </source>
</evidence>
<dbReference type="eggNOG" id="COG0697">
    <property type="taxonomic scope" value="Bacteria"/>
</dbReference>
<dbReference type="OrthoDB" id="554876at2"/>
<evidence type="ECO:0000256" key="5">
    <source>
        <dbReference type="SAM" id="Phobius"/>
    </source>
</evidence>
<comment type="subcellular location">
    <subcellularLocation>
        <location evidence="1">Membrane</location>
        <topology evidence="1">Multi-pass membrane protein</topology>
    </subcellularLocation>
</comment>
<comment type="caution">
    <text evidence="7">The sequence shown here is derived from an EMBL/GenBank/DDBJ whole genome shotgun (WGS) entry which is preliminary data.</text>
</comment>
<dbReference type="PANTHER" id="PTHR22911">
    <property type="entry name" value="ACYL-MALONYL CONDENSING ENZYME-RELATED"/>
    <property type="match status" value="1"/>
</dbReference>